<reference evidence="13" key="2">
    <citation type="submission" date="2025-08" db="UniProtKB">
        <authorList>
            <consortium name="Ensembl"/>
        </authorList>
    </citation>
    <scope>IDENTIFICATION</scope>
</reference>
<dbReference type="FunCoup" id="A0A7N4PLB8">
    <property type="interactions" value="221"/>
</dbReference>
<comment type="function">
    <text evidence="9">Cell surface proteoglycan.</text>
</comment>
<dbReference type="GO" id="GO:0009986">
    <property type="term" value="C:cell surface"/>
    <property type="evidence" value="ECO:0007669"/>
    <property type="project" value="TreeGrafter"/>
</dbReference>
<dbReference type="Ensembl" id="ENSSHAT00000038817.1">
    <property type="protein sequence ID" value="ENSSHAP00000039194.1"/>
    <property type="gene ID" value="ENSSHAG00000028518.1"/>
</dbReference>
<evidence type="ECO:0000256" key="8">
    <source>
        <dbReference type="ARBA" id="ARBA00023207"/>
    </source>
</evidence>
<keyword evidence="14" id="KW-1185">Reference proteome</keyword>
<evidence type="ECO:0000256" key="4">
    <source>
        <dbReference type="ARBA" id="ARBA00022974"/>
    </source>
</evidence>
<protein>
    <recommendedName>
        <fullName evidence="9">Syndecan</fullName>
    </recommendedName>
</protein>
<evidence type="ECO:0000256" key="7">
    <source>
        <dbReference type="ARBA" id="ARBA00023180"/>
    </source>
</evidence>
<feature type="compositionally biased region" description="Basic and acidic residues" evidence="10">
    <location>
        <begin position="460"/>
        <end position="469"/>
    </location>
</feature>
<reference evidence="13" key="3">
    <citation type="submission" date="2025-09" db="UniProtKB">
        <authorList>
            <consortium name="Ensembl"/>
        </authorList>
    </citation>
    <scope>IDENTIFICATION</scope>
</reference>
<gene>
    <name evidence="13" type="primary">SDC3</name>
</gene>
<dbReference type="GeneTree" id="ENSGT00940000160209"/>
<keyword evidence="3 9" id="KW-0812">Transmembrane</keyword>
<dbReference type="GO" id="GO:0016020">
    <property type="term" value="C:membrane"/>
    <property type="evidence" value="ECO:0007669"/>
    <property type="project" value="UniProtKB-SubCell"/>
</dbReference>
<dbReference type="PANTHER" id="PTHR10915">
    <property type="entry name" value="SYNDECAN"/>
    <property type="match status" value="1"/>
</dbReference>
<dbReference type="Pfam" id="PF01034">
    <property type="entry name" value="Syndecan"/>
    <property type="match status" value="1"/>
</dbReference>
<keyword evidence="8 9" id="KW-0357">Heparan sulfate</keyword>
<evidence type="ECO:0000256" key="9">
    <source>
        <dbReference type="RuleBase" id="RU000649"/>
    </source>
</evidence>
<keyword evidence="6 11" id="KW-0472">Membrane</keyword>
<feature type="region of interest" description="Disordered" evidence="10">
    <location>
        <begin position="1"/>
        <end position="36"/>
    </location>
</feature>
<name>A0A7N4PLB8_SARHA</name>
<dbReference type="InterPro" id="IPR003585">
    <property type="entry name" value="Neurexin-like"/>
</dbReference>
<feature type="domain" description="Neurexin/syndecan/glycophorin C" evidence="12">
    <location>
        <begin position="435"/>
        <end position="453"/>
    </location>
</feature>
<keyword evidence="4 9" id="KW-0654">Proteoglycan</keyword>
<dbReference type="PROSITE" id="PS00964">
    <property type="entry name" value="SYNDECAN"/>
    <property type="match status" value="1"/>
</dbReference>
<evidence type="ECO:0000256" key="2">
    <source>
        <dbReference type="ARBA" id="ARBA00005343"/>
    </source>
</evidence>
<feature type="region of interest" description="Disordered" evidence="10">
    <location>
        <begin position="446"/>
        <end position="469"/>
    </location>
</feature>
<dbReference type="GO" id="GO:0044393">
    <property type="term" value="C:microspike"/>
    <property type="evidence" value="ECO:0007669"/>
    <property type="project" value="Ensembl"/>
</dbReference>
<evidence type="ECO:0000313" key="14">
    <source>
        <dbReference type="Proteomes" id="UP000007648"/>
    </source>
</evidence>
<evidence type="ECO:0000313" key="13">
    <source>
        <dbReference type="Ensembl" id="ENSSHAP00000039194.1"/>
    </source>
</evidence>
<proteinExistence type="inferred from homology"/>
<sequence>MKPGPPHRAGAGAGAGAGSGSGSGAGAGTGAGAGAGAGARGMLLPPLLLLLLAGRAAGAQRWRSENFERPVDLEGSGDDDSFPDDELDDHYSGSGSGYFEQESGIEKAVRISTNVAVALSTTPAVLPTSAIQPMGTPFEMQPSESPTPKPATAVLAVTKVSLVPTAAATTATVATAMEAVTTVAPAVATEAPAVATEAPAVATVPVATTNIVPTTASIPTYPPSTVSVPVSHTTALPKLPPPPPATVAATAQATAQATAPATLTLSTVASDLDTEASTPKLVVTATPSTLPKPEASQPPGGFEKSTVALGSDALVPTEVPQTPTPETPLATNREVEAEVPFPSGDSEPPEEGITQPELDNEVVAVGEKTTTTSAGIRPKDDQSGPDLFDNTIDLGNSAAQLPQKNILERKEVLVAVIVGGVVGALFAAFLVTLLIYRMKKKDEGSYTLEEPKQASVTYQKPDKQEEFYA</sequence>
<feature type="compositionally biased region" description="Acidic residues" evidence="10">
    <location>
        <begin position="75"/>
        <end position="88"/>
    </location>
</feature>
<evidence type="ECO:0000259" key="12">
    <source>
        <dbReference type="SMART" id="SM00294"/>
    </source>
</evidence>
<evidence type="ECO:0000256" key="5">
    <source>
        <dbReference type="ARBA" id="ARBA00022989"/>
    </source>
</evidence>
<comment type="subcellular location">
    <subcellularLocation>
        <location evidence="1 9">Membrane</location>
        <topology evidence="1 9">Single-pass type I membrane protein</topology>
    </subcellularLocation>
</comment>
<dbReference type="InterPro" id="IPR030479">
    <property type="entry name" value="Syndecan_CS"/>
</dbReference>
<evidence type="ECO:0000256" key="10">
    <source>
        <dbReference type="SAM" id="MobiDB-lite"/>
    </source>
</evidence>
<evidence type="ECO:0000256" key="11">
    <source>
        <dbReference type="SAM" id="Phobius"/>
    </source>
</evidence>
<dbReference type="InterPro" id="IPR001050">
    <property type="entry name" value="Syndecan"/>
</dbReference>
<dbReference type="SMART" id="SM00294">
    <property type="entry name" value="4.1m"/>
    <property type="match status" value="1"/>
</dbReference>
<dbReference type="GO" id="GO:0042802">
    <property type="term" value="F:identical protein binding"/>
    <property type="evidence" value="ECO:0007669"/>
    <property type="project" value="Ensembl"/>
</dbReference>
<feature type="region of interest" description="Disordered" evidence="10">
    <location>
        <begin position="286"/>
        <end position="305"/>
    </location>
</feature>
<dbReference type="InterPro" id="IPR027789">
    <property type="entry name" value="Syndecan/Neurexin_dom"/>
</dbReference>
<dbReference type="AlphaFoldDB" id="A0A7N4PLB8"/>
<dbReference type="Proteomes" id="UP000007648">
    <property type="component" value="Unassembled WGS sequence"/>
</dbReference>
<feature type="transmembrane region" description="Helical" evidence="11">
    <location>
        <begin position="412"/>
        <end position="436"/>
    </location>
</feature>
<accession>A0A7N4PLB8</accession>
<evidence type="ECO:0000256" key="1">
    <source>
        <dbReference type="ARBA" id="ARBA00004479"/>
    </source>
</evidence>
<keyword evidence="7 9" id="KW-0325">Glycoprotein</keyword>
<organism evidence="13 14">
    <name type="scientific">Sarcophilus harrisii</name>
    <name type="common">Tasmanian devil</name>
    <name type="synonym">Sarcophilus laniarius</name>
    <dbReference type="NCBI Taxonomy" id="9305"/>
    <lineage>
        <taxon>Eukaryota</taxon>
        <taxon>Metazoa</taxon>
        <taxon>Chordata</taxon>
        <taxon>Craniata</taxon>
        <taxon>Vertebrata</taxon>
        <taxon>Euteleostomi</taxon>
        <taxon>Mammalia</taxon>
        <taxon>Metatheria</taxon>
        <taxon>Dasyuromorphia</taxon>
        <taxon>Dasyuridae</taxon>
        <taxon>Sarcophilus</taxon>
    </lineage>
</organism>
<dbReference type="PANTHER" id="PTHR10915:SF7">
    <property type="entry name" value="SYNDECAN-3"/>
    <property type="match status" value="1"/>
</dbReference>
<dbReference type="InParanoid" id="A0A7N4PLB8"/>
<comment type="similarity">
    <text evidence="2 9">Belongs to the syndecan proteoglycan family.</text>
</comment>
<keyword evidence="5 11" id="KW-1133">Transmembrane helix</keyword>
<evidence type="ECO:0000256" key="6">
    <source>
        <dbReference type="ARBA" id="ARBA00023136"/>
    </source>
</evidence>
<feature type="region of interest" description="Disordered" evidence="10">
    <location>
        <begin position="68"/>
        <end position="99"/>
    </location>
</feature>
<feature type="compositionally biased region" description="Gly residues" evidence="10">
    <location>
        <begin position="11"/>
        <end position="36"/>
    </location>
</feature>
<evidence type="ECO:0000256" key="3">
    <source>
        <dbReference type="ARBA" id="ARBA00022692"/>
    </source>
</evidence>
<dbReference type="GO" id="GO:0016477">
    <property type="term" value="P:cell migration"/>
    <property type="evidence" value="ECO:0007669"/>
    <property type="project" value="TreeGrafter"/>
</dbReference>
<reference evidence="13 14" key="1">
    <citation type="journal article" date="2011" name="Proc. Natl. Acad. Sci. U.S.A.">
        <title>Genetic diversity and population structure of the endangered marsupial Sarcophilus harrisii (Tasmanian devil).</title>
        <authorList>
            <person name="Miller W."/>
            <person name="Hayes V.M."/>
            <person name="Ratan A."/>
            <person name="Petersen D.C."/>
            <person name="Wittekindt N.E."/>
            <person name="Miller J."/>
            <person name="Walenz B."/>
            <person name="Knight J."/>
            <person name="Qi J."/>
            <person name="Zhao F."/>
            <person name="Wang Q."/>
            <person name="Bedoya-Reina O.C."/>
            <person name="Katiyar N."/>
            <person name="Tomsho L.P."/>
            <person name="Kasson L.M."/>
            <person name="Hardie R.A."/>
            <person name="Woodbridge P."/>
            <person name="Tindall E.A."/>
            <person name="Bertelsen M.F."/>
            <person name="Dixon D."/>
            <person name="Pyecroft S."/>
            <person name="Helgen K.M."/>
            <person name="Lesk A.M."/>
            <person name="Pringle T.H."/>
            <person name="Patterson N."/>
            <person name="Zhang Y."/>
            <person name="Kreiss A."/>
            <person name="Woods G.M."/>
            <person name="Jones M.E."/>
            <person name="Schuster S.C."/>
        </authorList>
    </citation>
    <scope>NUCLEOTIDE SEQUENCE [LARGE SCALE GENOMIC DNA]</scope>
</reference>